<dbReference type="STRING" id="762845.BCR26_12845"/>
<organism evidence="1 2">
    <name type="scientific">Enterococcus rivorum</name>
    <dbReference type="NCBI Taxonomy" id="762845"/>
    <lineage>
        <taxon>Bacteria</taxon>
        <taxon>Bacillati</taxon>
        <taxon>Bacillota</taxon>
        <taxon>Bacilli</taxon>
        <taxon>Lactobacillales</taxon>
        <taxon>Enterococcaceae</taxon>
        <taxon>Enterococcus</taxon>
    </lineage>
</organism>
<evidence type="ECO:0000313" key="1">
    <source>
        <dbReference type="EMBL" id="OEH82624.1"/>
    </source>
</evidence>
<gene>
    <name evidence="1" type="ORF">BCR26_12845</name>
</gene>
<protein>
    <submittedName>
        <fullName evidence="1">Uncharacterized protein</fullName>
    </submittedName>
</protein>
<proteinExistence type="predicted"/>
<reference evidence="1 2" key="1">
    <citation type="submission" date="2016-09" db="EMBL/GenBank/DDBJ databases">
        <authorList>
            <person name="Capua I."/>
            <person name="De Benedictis P."/>
            <person name="Joannis T."/>
            <person name="Lombin L.H."/>
            <person name="Cattoli G."/>
        </authorList>
    </citation>
    <scope>NUCLEOTIDE SEQUENCE [LARGE SCALE GENOMIC DNA]</scope>
    <source>
        <strain evidence="1 2">LMG 25899</strain>
    </source>
</reference>
<sequence length="135" mass="16156">MIEAKFLKEDLANALNVHITLLKDVDSIDSDHLDAFIFMMRSFGFMFDSAPKVLINSDEEELKYMMFQYYSLLNELKYNIFLNFPYAHLQGRKLIEIVDDFPTTYEREMKQWWENMTGLEIEETKQTIAIKELEY</sequence>
<name>A0A1E5KXP9_9ENTE</name>
<comment type="caution">
    <text evidence="1">The sequence shown here is derived from an EMBL/GenBank/DDBJ whole genome shotgun (WGS) entry which is preliminary data.</text>
</comment>
<evidence type="ECO:0000313" key="2">
    <source>
        <dbReference type="Proteomes" id="UP000095256"/>
    </source>
</evidence>
<dbReference type="EMBL" id="MIEK01000019">
    <property type="protein sequence ID" value="OEH82624.1"/>
    <property type="molecule type" value="Genomic_DNA"/>
</dbReference>
<dbReference type="AlphaFoldDB" id="A0A1E5KXP9"/>
<dbReference type="RefSeq" id="WP_069698452.1">
    <property type="nucleotide sequence ID" value="NZ_JAGGMA010000021.1"/>
</dbReference>
<keyword evidence="2" id="KW-1185">Reference proteome</keyword>
<dbReference type="Proteomes" id="UP000095256">
    <property type="component" value="Unassembled WGS sequence"/>
</dbReference>
<accession>A0A1E5KXP9</accession>
<dbReference type="OrthoDB" id="2189147at2"/>